<dbReference type="Gene3D" id="3.40.50.1000">
    <property type="entry name" value="HAD superfamily/HAD-like"/>
    <property type="match status" value="1"/>
</dbReference>
<keyword evidence="5" id="KW-0378">Hydrolase</keyword>
<comment type="pathway">
    <text evidence="2">Organic acid metabolism; glycolate biosynthesis; glycolate from 2-phosphoglycolate: step 1/1.</text>
</comment>
<sequence length="223" mass="23947">MKRCVIFDLDGTLCDTSQDLIAAANAAFAELGHDIRLDPQADEDRATALRGGRAMLRLGFSRKGEVDEAQVDAGYQPLLDAYERDICTHTVFYPGALDAVRRLRAAGDAVGICTNKPEGLARKLMDALDASDLFDSLVGADRLEVRKPHPDHLIEAVREAGGDMSRAAMIGDTETDRETAHEAGLPCILVTFGPGAGNVADLRPDALLQDYSQLETALQVVGL</sequence>
<dbReference type="InterPro" id="IPR023214">
    <property type="entry name" value="HAD_sf"/>
</dbReference>
<dbReference type="SFLD" id="SFLDG01129">
    <property type="entry name" value="C1.5:_HAD__Beta-PGM__Phosphata"/>
    <property type="match status" value="1"/>
</dbReference>
<protein>
    <recommendedName>
        <fullName evidence="4">phosphoglycolate phosphatase</fullName>
        <ecNumber evidence="4">3.1.3.18</ecNumber>
    </recommendedName>
</protein>
<dbReference type="InterPro" id="IPR050155">
    <property type="entry name" value="HAD-like_hydrolase_sf"/>
</dbReference>
<comment type="catalytic activity">
    <reaction evidence="1">
        <text>2-phosphoglycolate + H2O = glycolate + phosphate</text>
        <dbReference type="Rhea" id="RHEA:14369"/>
        <dbReference type="ChEBI" id="CHEBI:15377"/>
        <dbReference type="ChEBI" id="CHEBI:29805"/>
        <dbReference type="ChEBI" id="CHEBI:43474"/>
        <dbReference type="ChEBI" id="CHEBI:58033"/>
        <dbReference type="EC" id="3.1.3.18"/>
    </reaction>
</comment>
<dbReference type="InterPro" id="IPR023198">
    <property type="entry name" value="PGP-like_dom2"/>
</dbReference>
<dbReference type="SFLD" id="SFLDS00003">
    <property type="entry name" value="Haloacid_Dehalogenase"/>
    <property type="match status" value="1"/>
</dbReference>
<dbReference type="AlphaFoldDB" id="A0A0M7B7S3"/>
<evidence type="ECO:0000256" key="1">
    <source>
        <dbReference type="ARBA" id="ARBA00000830"/>
    </source>
</evidence>
<dbReference type="InterPro" id="IPR006439">
    <property type="entry name" value="HAD-SF_hydro_IA"/>
</dbReference>
<dbReference type="EC" id="3.1.3.18" evidence="4"/>
<dbReference type="GO" id="GO:0006281">
    <property type="term" value="P:DNA repair"/>
    <property type="evidence" value="ECO:0007669"/>
    <property type="project" value="TreeGrafter"/>
</dbReference>
<organism evidence="5 6">
    <name type="scientific">Jannaschia seosinensis</name>
    <dbReference type="NCBI Taxonomy" id="313367"/>
    <lineage>
        <taxon>Bacteria</taxon>
        <taxon>Pseudomonadati</taxon>
        <taxon>Pseudomonadota</taxon>
        <taxon>Alphaproteobacteria</taxon>
        <taxon>Rhodobacterales</taxon>
        <taxon>Roseobacteraceae</taxon>
        <taxon>Jannaschia</taxon>
    </lineage>
</organism>
<dbReference type="InterPro" id="IPR036412">
    <property type="entry name" value="HAD-like_sf"/>
</dbReference>
<proteinExistence type="inferred from homology"/>
<dbReference type="PANTHER" id="PTHR43434">
    <property type="entry name" value="PHOSPHOGLYCOLATE PHOSPHATASE"/>
    <property type="match status" value="1"/>
</dbReference>
<dbReference type="OrthoDB" id="9793014at2"/>
<dbReference type="GO" id="GO:0005829">
    <property type="term" value="C:cytosol"/>
    <property type="evidence" value="ECO:0007669"/>
    <property type="project" value="TreeGrafter"/>
</dbReference>
<dbReference type="Pfam" id="PF00702">
    <property type="entry name" value="Hydrolase"/>
    <property type="match status" value="1"/>
</dbReference>
<dbReference type="RefSeq" id="WP_055662611.1">
    <property type="nucleotide sequence ID" value="NZ_CYPR01000055.1"/>
</dbReference>
<gene>
    <name evidence="5" type="primary">gph_1</name>
    <name evidence="5" type="ORF">JSE7799_00964</name>
</gene>
<name>A0A0M7B7S3_9RHOB</name>
<dbReference type="STRING" id="313367.JSE7799_00964"/>
<dbReference type="PANTHER" id="PTHR43434:SF1">
    <property type="entry name" value="PHOSPHOGLYCOLATE PHOSPHATASE"/>
    <property type="match status" value="1"/>
</dbReference>
<comment type="similarity">
    <text evidence="3">Belongs to the HAD-like hydrolase superfamily. CbbY/CbbZ/Gph/YieH family.</text>
</comment>
<dbReference type="NCBIfam" id="TIGR01549">
    <property type="entry name" value="HAD-SF-IA-v1"/>
    <property type="match status" value="1"/>
</dbReference>
<dbReference type="EMBL" id="CYPR01000055">
    <property type="protein sequence ID" value="CUH33036.1"/>
    <property type="molecule type" value="Genomic_DNA"/>
</dbReference>
<evidence type="ECO:0000313" key="5">
    <source>
        <dbReference type="EMBL" id="CUH33036.1"/>
    </source>
</evidence>
<evidence type="ECO:0000256" key="3">
    <source>
        <dbReference type="ARBA" id="ARBA00006171"/>
    </source>
</evidence>
<evidence type="ECO:0000256" key="4">
    <source>
        <dbReference type="ARBA" id="ARBA00013078"/>
    </source>
</evidence>
<dbReference type="GO" id="GO:0008967">
    <property type="term" value="F:phosphoglycolate phosphatase activity"/>
    <property type="evidence" value="ECO:0007669"/>
    <property type="project" value="UniProtKB-EC"/>
</dbReference>
<evidence type="ECO:0000256" key="2">
    <source>
        <dbReference type="ARBA" id="ARBA00004818"/>
    </source>
</evidence>
<dbReference type="Gene3D" id="1.10.150.240">
    <property type="entry name" value="Putative phosphatase, domain 2"/>
    <property type="match status" value="1"/>
</dbReference>
<accession>A0A0M7B7S3</accession>
<keyword evidence="6" id="KW-1185">Reference proteome</keyword>
<dbReference type="PRINTS" id="PR00413">
    <property type="entry name" value="HADHALOGNASE"/>
</dbReference>
<reference evidence="5 6" key="1">
    <citation type="submission" date="2015-09" db="EMBL/GenBank/DDBJ databases">
        <authorList>
            <person name="Jackson K.R."/>
            <person name="Lunt B.L."/>
            <person name="Fisher J.N.B."/>
            <person name="Gardner A.V."/>
            <person name="Bailey M.E."/>
            <person name="Deus L.M."/>
            <person name="Earl A.S."/>
            <person name="Gibby P.D."/>
            <person name="Hartmann K.A."/>
            <person name="Liu J.E."/>
            <person name="Manci A.M."/>
            <person name="Nielsen D.A."/>
            <person name="Solomon M.B."/>
            <person name="Breakwell D.P."/>
            <person name="Burnett S.H."/>
            <person name="Grose J.H."/>
        </authorList>
    </citation>
    <scope>NUCLEOTIDE SEQUENCE [LARGE SCALE GENOMIC DNA]</scope>
    <source>
        <strain evidence="5 6">CECT 7799</strain>
    </source>
</reference>
<dbReference type="SUPFAM" id="SSF56784">
    <property type="entry name" value="HAD-like"/>
    <property type="match status" value="1"/>
</dbReference>
<evidence type="ECO:0000313" key="6">
    <source>
        <dbReference type="Proteomes" id="UP000049455"/>
    </source>
</evidence>
<dbReference type="Proteomes" id="UP000049455">
    <property type="component" value="Unassembled WGS sequence"/>
</dbReference>